<feature type="domain" description="EAL" evidence="2">
    <location>
        <begin position="424"/>
        <end position="674"/>
    </location>
</feature>
<keyword evidence="1" id="KW-0812">Transmembrane</keyword>
<gene>
    <name evidence="5" type="ORF">N177_1364</name>
</gene>
<keyword evidence="1" id="KW-1133">Transmembrane helix</keyword>
<evidence type="ECO:0000259" key="3">
    <source>
        <dbReference type="PROSITE" id="PS50887"/>
    </source>
</evidence>
<feature type="transmembrane region" description="Helical" evidence="1">
    <location>
        <begin position="216"/>
        <end position="237"/>
    </location>
</feature>
<feature type="transmembrane region" description="Helical" evidence="1">
    <location>
        <begin position="146"/>
        <end position="164"/>
    </location>
</feature>
<evidence type="ECO:0000259" key="2">
    <source>
        <dbReference type="PROSITE" id="PS50883"/>
    </source>
</evidence>
<dbReference type="SUPFAM" id="SSF55073">
    <property type="entry name" value="Nucleotide cyclase"/>
    <property type="match status" value="1"/>
</dbReference>
<dbReference type="STRING" id="631454.N177_1364"/>
<dbReference type="Pfam" id="PF00563">
    <property type="entry name" value="EAL"/>
    <property type="match status" value="1"/>
</dbReference>
<dbReference type="Pfam" id="PF03707">
    <property type="entry name" value="MHYT"/>
    <property type="match status" value="2"/>
</dbReference>
<feature type="domain" description="GGDEF" evidence="3">
    <location>
        <begin position="283"/>
        <end position="415"/>
    </location>
</feature>
<dbReference type="PANTHER" id="PTHR44757:SF2">
    <property type="entry name" value="BIOFILM ARCHITECTURE MAINTENANCE PROTEIN MBAA"/>
    <property type="match status" value="1"/>
</dbReference>
<feature type="domain" description="MHYT" evidence="4">
    <location>
        <begin position="11"/>
        <end position="199"/>
    </location>
</feature>
<dbReference type="Gene3D" id="3.20.20.450">
    <property type="entry name" value="EAL domain"/>
    <property type="match status" value="1"/>
</dbReference>
<dbReference type="PROSITE" id="PS50883">
    <property type="entry name" value="EAL"/>
    <property type="match status" value="1"/>
</dbReference>
<sequence>MRVVGCLIYEHNLYLVALASLVCFLGALATTGLFRQAFGCGGLSRAGWVFLTGVCAGSAIWSTHFIAMLGYAPPAPVTFDATLTVLSVLVAVIGASAGFALAAAGRGGTAFLPVGGAVLGLSIAAMHYTGMFAYRVDGIVSWRADHVVASIALASGFGAAFTCAAARLRRGWARHVAPGLLVTAIVTLHFTGMAAFEVSPLPGAGVGADSEAFRAMALAVALVGFIIVGTGITSQLIESRTRAESSEQLRHMALHDPLTGLPNRTQFATHLERLVADCRSGQTSCALIGIDLDRFKELNDTFGHEAGDEALCALAARMREFERAEACFARVGGDEFFVALPFDTQDELRRATREIEAMLTTPLDVGGRSVSLGAGLGVAVYPRDGADADVLVRNADLAMYRAKGAGQDSVCFYDTEMGQFVRERRMLARDLRAAIDTDSLAVHYQVQTSVETGEIMGYEALLRWRHPVRGLVPPDEFIPLAEESGLILELGEWVLRRACADAARWSPPYGVAVNLSAVQLVDANLPHLVHEVLVSSGLSPARLELELTETALIRDRARSLHAIRQIKALGVSVALDDFGTGYSSLETLRSFPFDKIKLDRSFVQDVCTDAQSLAIVRAVTALGRSLTIAVLAEGIETKAQLDLLKAERCDGAQGFLMGRPMPVEDLPAHGGPRRVADEGEGVASAVPAAAGIRGAA</sequence>
<dbReference type="NCBIfam" id="TIGR00254">
    <property type="entry name" value="GGDEF"/>
    <property type="match status" value="1"/>
</dbReference>
<dbReference type="InterPro" id="IPR043128">
    <property type="entry name" value="Rev_trsase/Diguanyl_cyclase"/>
</dbReference>
<dbReference type="EMBL" id="AWXZ01000017">
    <property type="protein sequence ID" value="ESR26029.1"/>
    <property type="molecule type" value="Genomic_DNA"/>
</dbReference>
<dbReference type="RefSeq" id="WP_023431509.1">
    <property type="nucleotide sequence ID" value="NZ_AWXZ01000017.1"/>
</dbReference>
<name>V4RL50_9HYPH</name>
<dbReference type="InterPro" id="IPR005330">
    <property type="entry name" value="MHYT_dom"/>
</dbReference>
<dbReference type="PATRIC" id="fig|631454.5.peg.1349"/>
<dbReference type="eggNOG" id="COG5001">
    <property type="taxonomic scope" value="Bacteria"/>
</dbReference>
<feature type="transmembrane region" description="Helical" evidence="1">
    <location>
        <begin position="12"/>
        <end position="34"/>
    </location>
</feature>
<evidence type="ECO:0000256" key="1">
    <source>
        <dbReference type="PROSITE-ProRule" id="PRU00244"/>
    </source>
</evidence>
<evidence type="ECO:0000313" key="5">
    <source>
        <dbReference type="EMBL" id="ESR26029.1"/>
    </source>
</evidence>
<dbReference type="SMART" id="SM00267">
    <property type="entry name" value="GGDEF"/>
    <property type="match status" value="1"/>
</dbReference>
<comment type="caution">
    <text evidence="5">The sequence shown here is derived from an EMBL/GenBank/DDBJ whole genome shotgun (WGS) entry which is preliminary data.</text>
</comment>
<proteinExistence type="predicted"/>
<dbReference type="SMART" id="SM00052">
    <property type="entry name" value="EAL"/>
    <property type="match status" value="1"/>
</dbReference>
<dbReference type="InterPro" id="IPR001633">
    <property type="entry name" value="EAL_dom"/>
</dbReference>
<reference evidence="5 6" key="1">
    <citation type="journal article" date="2014" name="Genome Announc.">
        <title>Draft Genome Sequence of Lutibaculum baratangense Strain AMV1T, Isolated from a Mud Volcano in Andamans, India.</title>
        <authorList>
            <person name="Singh A."/>
            <person name="Sreenivas A."/>
            <person name="Sathyanarayana Reddy G."/>
            <person name="Pinnaka A.K."/>
            <person name="Shivaji S."/>
        </authorList>
    </citation>
    <scope>NUCLEOTIDE SEQUENCE [LARGE SCALE GENOMIC DNA]</scope>
    <source>
        <strain evidence="5 6">AMV1</strain>
    </source>
</reference>
<dbReference type="PANTHER" id="PTHR44757">
    <property type="entry name" value="DIGUANYLATE CYCLASE DGCP"/>
    <property type="match status" value="1"/>
</dbReference>
<feature type="transmembrane region" description="Helical" evidence="1">
    <location>
        <begin position="46"/>
        <end position="71"/>
    </location>
</feature>
<accession>V4RL50</accession>
<organism evidence="5 6">
    <name type="scientific">Lutibaculum baratangense AMV1</name>
    <dbReference type="NCBI Taxonomy" id="631454"/>
    <lineage>
        <taxon>Bacteria</taxon>
        <taxon>Pseudomonadati</taxon>
        <taxon>Pseudomonadota</taxon>
        <taxon>Alphaproteobacteria</taxon>
        <taxon>Hyphomicrobiales</taxon>
        <taxon>Tepidamorphaceae</taxon>
        <taxon>Lutibaculum</taxon>
    </lineage>
</organism>
<dbReference type="SUPFAM" id="SSF141868">
    <property type="entry name" value="EAL domain-like"/>
    <property type="match status" value="1"/>
</dbReference>
<dbReference type="Gene3D" id="3.30.70.270">
    <property type="match status" value="1"/>
</dbReference>
<dbReference type="InterPro" id="IPR000160">
    <property type="entry name" value="GGDEF_dom"/>
</dbReference>
<evidence type="ECO:0000313" key="6">
    <source>
        <dbReference type="Proteomes" id="UP000017819"/>
    </source>
</evidence>
<dbReference type="PROSITE" id="PS50924">
    <property type="entry name" value="MHYT"/>
    <property type="match status" value="1"/>
</dbReference>
<feature type="transmembrane region" description="Helical" evidence="1">
    <location>
        <begin position="176"/>
        <end position="196"/>
    </location>
</feature>
<keyword evidence="1" id="KW-0472">Membrane</keyword>
<dbReference type="GO" id="GO:0016020">
    <property type="term" value="C:membrane"/>
    <property type="evidence" value="ECO:0007669"/>
    <property type="project" value="UniProtKB-UniRule"/>
</dbReference>
<dbReference type="PROSITE" id="PS50887">
    <property type="entry name" value="GGDEF"/>
    <property type="match status" value="1"/>
</dbReference>
<feature type="transmembrane region" description="Helical" evidence="1">
    <location>
        <begin position="83"/>
        <end position="104"/>
    </location>
</feature>
<dbReference type="OrthoDB" id="9814202at2"/>
<dbReference type="AlphaFoldDB" id="V4RL50"/>
<dbReference type="Proteomes" id="UP000017819">
    <property type="component" value="Unassembled WGS sequence"/>
</dbReference>
<dbReference type="InterPro" id="IPR029787">
    <property type="entry name" value="Nucleotide_cyclase"/>
</dbReference>
<dbReference type="CDD" id="cd01948">
    <property type="entry name" value="EAL"/>
    <property type="match status" value="1"/>
</dbReference>
<keyword evidence="6" id="KW-1185">Reference proteome</keyword>
<dbReference type="InterPro" id="IPR052155">
    <property type="entry name" value="Biofilm_reg_signaling"/>
</dbReference>
<dbReference type="Pfam" id="PF00990">
    <property type="entry name" value="GGDEF"/>
    <property type="match status" value="1"/>
</dbReference>
<evidence type="ECO:0000259" key="4">
    <source>
        <dbReference type="PROSITE" id="PS50924"/>
    </source>
</evidence>
<dbReference type="CDD" id="cd01949">
    <property type="entry name" value="GGDEF"/>
    <property type="match status" value="1"/>
</dbReference>
<protein>
    <submittedName>
        <fullName evidence="5">Diguanylate cyclase/phosphodiesterase (GGDEF &amp; EAL domains) with PAS/PAC sensor(S)</fullName>
    </submittedName>
</protein>
<feature type="transmembrane region" description="Helical" evidence="1">
    <location>
        <begin position="111"/>
        <end position="134"/>
    </location>
</feature>
<dbReference type="InterPro" id="IPR035919">
    <property type="entry name" value="EAL_sf"/>
</dbReference>